<evidence type="ECO:0000313" key="2">
    <source>
        <dbReference type="Proteomes" id="UP001160148"/>
    </source>
</evidence>
<dbReference type="AlphaFoldDB" id="A0AAV0WM22"/>
<protein>
    <submittedName>
        <fullName evidence="1">Uncharacterized protein</fullName>
    </submittedName>
</protein>
<evidence type="ECO:0000313" key="1">
    <source>
        <dbReference type="EMBL" id="CAI6356905.1"/>
    </source>
</evidence>
<comment type="caution">
    <text evidence="1">The sequence shown here is derived from an EMBL/GenBank/DDBJ whole genome shotgun (WGS) entry which is preliminary data.</text>
</comment>
<keyword evidence="2" id="KW-1185">Reference proteome</keyword>
<dbReference type="Proteomes" id="UP001160148">
    <property type="component" value="Unassembled WGS sequence"/>
</dbReference>
<organism evidence="1 2">
    <name type="scientific">Macrosiphum euphorbiae</name>
    <name type="common">potato aphid</name>
    <dbReference type="NCBI Taxonomy" id="13131"/>
    <lineage>
        <taxon>Eukaryota</taxon>
        <taxon>Metazoa</taxon>
        <taxon>Ecdysozoa</taxon>
        <taxon>Arthropoda</taxon>
        <taxon>Hexapoda</taxon>
        <taxon>Insecta</taxon>
        <taxon>Pterygota</taxon>
        <taxon>Neoptera</taxon>
        <taxon>Paraneoptera</taxon>
        <taxon>Hemiptera</taxon>
        <taxon>Sternorrhyncha</taxon>
        <taxon>Aphidomorpha</taxon>
        <taxon>Aphidoidea</taxon>
        <taxon>Aphididae</taxon>
        <taxon>Macrosiphini</taxon>
        <taxon>Macrosiphum</taxon>
    </lineage>
</organism>
<sequence>MISLKKRKSVKFNVDQFKNENIIKKYADSIDLHLKDCRAENKETDWNKIRSVIKEAAERSIGGVQNGNKNKKKKWYNKLCREAMEKRRVARADFIKSGNQGAKDIFLIERKSCKRMLQREKGSSLILFWRKLRRIAHKEELETSSILLDSIRT</sequence>
<accession>A0AAV0WM22</accession>
<proteinExistence type="predicted"/>
<name>A0AAV0WM22_9HEMI</name>
<gene>
    <name evidence="1" type="ORF">MEUPH1_LOCUS12590</name>
</gene>
<reference evidence="1 2" key="1">
    <citation type="submission" date="2023-01" db="EMBL/GenBank/DDBJ databases">
        <authorList>
            <person name="Whitehead M."/>
        </authorList>
    </citation>
    <scope>NUCLEOTIDE SEQUENCE [LARGE SCALE GENOMIC DNA]</scope>
</reference>
<dbReference type="EMBL" id="CARXXK010000002">
    <property type="protein sequence ID" value="CAI6356905.1"/>
    <property type="molecule type" value="Genomic_DNA"/>
</dbReference>